<dbReference type="OrthoDB" id="885030at2"/>
<keyword evidence="2" id="KW-1185">Reference proteome</keyword>
<name>A0A4Z0PG50_9BACT</name>
<dbReference type="RefSeq" id="WP_135499133.1">
    <property type="nucleotide sequence ID" value="NZ_SRLD01000042.1"/>
</dbReference>
<reference evidence="1 2" key="1">
    <citation type="submission" date="2019-04" db="EMBL/GenBank/DDBJ databases">
        <authorList>
            <person name="Feng G."/>
            <person name="Zhang J."/>
            <person name="Zhu H."/>
        </authorList>
    </citation>
    <scope>NUCLEOTIDE SEQUENCE [LARGE SCALE GENOMIC DNA]</scope>
    <source>
        <strain evidence="1 2">JCM 17223</strain>
    </source>
</reference>
<dbReference type="InterPro" id="IPR052918">
    <property type="entry name" value="Motility_Chemotaxis_Reg"/>
</dbReference>
<dbReference type="PANTHER" id="PTHR35580">
    <property type="entry name" value="CELL SURFACE GLYCOPROTEIN (S-LAYER PROTEIN)-LIKE PROTEIN"/>
    <property type="match status" value="1"/>
</dbReference>
<protein>
    <submittedName>
        <fullName evidence="1">T9SS type A sorting domain-containing protein</fullName>
    </submittedName>
</protein>
<dbReference type="AlphaFoldDB" id="A0A4Z0PG50"/>
<dbReference type="Proteomes" id="UP000297739">
    <property type="component" value="Unassembled WGS sequence"/>
</dbReference>
<dbReference type="EMBL" id="SRLD01000042">
    <property type="protein sequence ID" value="TGE14070.1"/>
    <property type="molecule type" value="Genomic_DNA"/>
</dbReference>
<accession>A0A4Z0PG50</accession>
<dbReference type="SUPFAM" id="SSF63829">
    <property type="entry name" value="Calcium-dependent phosphotriesterase"/>
    <property type="match status" value="1"/>
</dbReference>
<comment type="caution">
    <text evidence="1">The sequence shown here is derived from an EMBL/GenBank/DDBJ whole genome shotgun (WGS) entry which is preliminary data.</text>
</comment>
<dbReference type="PANTHER" id="PTHR35580:SF1">
    <property type="entry name" value="PHYTASE-LIKE DOMAIN-CONTAINING PROTEIN"/>
    <property type="match status" value="1"/>
</dbReference>
<gene>
    <name evidence="1" type="ORF">E5J99_17605</name>
</gene>
<evidence type="ECO:0000313" key="2">
    <source>
        <dbReference type="Proteomes" id="UP000297739"/>
    </source>
</evidence>
<sequence length="579" mass="59073">MTFALALATTTVTAQTPVWQGGVQSVATAAPNDDSGAIGQSVATDAANNVYVGGFLNSGQNSGVPAVQTFGSTTLSSTQLQSGFIAKLSPALQWQWAVRATTNQDALGIRLVTPDAAGNVYAAGEAISFGANSNVVTVGTLSRTINSTNTMFVTRLTPTGQPQWIAPVTNADDEGYVIPQTMSVDAVTGNIIVAGSYSGGAATFGTITLPDPSNDRNPRAVFVARLSPTGTWLSAISVVPTLSTTAPNLGLQVRAAAVGPQGQVTVAGTLQDASATFGTSTLTAATGSGTKLFVAQLNAANQWQWVATSTGAPASQALGVAYDRSGSLWVSGSAAAGTVLGSTTISTASPFVARLSAAGQWSTVGTASGGLTFGNITTDQAGNALVTGRLTSTISQLYTFGSLSFTATGRRSFVARFSTVGQWEYALPAPAINAGATTYYLSSPVLDQLGNLYTTGYFQGSLTLGSTTLTGHTSSTTFSGDVVVARLASAGVLSTRKITDLQPVALWPNPTTAAAGATLRLITPASQLLLVQLFDAVGRQVRHTSLKAGQQETTLPTAGLAPGLYTLRCGQSLEQLMVE</sequence>
<evidence type="ECO:0000313" key="1">
    <source>
        <dbReference type="EMBL" id="TGE14070.1"/>
    </source>
</evidence>
<proteinExistence type="predicted"/>
<organism evidence="1 2">
    <name type="scientific">Hymenobacter elongatus</name>
    <dbReference type="NCBI Taxonomy" id="877208"/>
    <lineage>
        <taxon>Bacteria</taxon>
        <taxon>Pseudomonadati</taxon>
        <taxon>Bacteroidota</taxon>
        <taxon>Cytophagia</taxon>
        <taxon>Cytophagales</taxon>
        <taxon>Hymenobacteraceae</taxon>
        <taxon>Hymenobacter</taxon>
    </lineage>
</organism>